<sequence>MAYVYGLMAYLNGLPWQVRSEPELKLRWIIDVAPCLDPKHPQAMPHTRTVLEPVKVILQMLAKESTGEVARTAKTSVHLVNSLLHQ</sequence>
<accession>A0ABQ7H2F6</accession>
<dbReference type="Proteomes" id="UP000815325">
    <property type="component" value="Unassembled WGS sequence"/>
</dbReference>
<protein>
    <submittedName>
        <fullName evidence="1">Uncharacterized protein</fullName>
    </submittedName>
</protein>
<dbReference type="Gene3D" id="1.10.220.100">
    <property type="entry name" value="conserved c-terminal region of ge- 1"/>
    <property type="match status" value="1"/>
</dbReference>
<comment type="caution">
    <text evidence="1">The sequence shown here is derived from an EMBL/GenBank/DDBJ whole genome shotgun (WGS) entry which is preliminary data.</text>
</comment>
<reference evidence="1" key="1">
    <citation type="submission" date="2017-08" db="EMBL/GenBank/DDBJ databases">
        <authorList>
            <person name="Polle J.E."/>
            <person name="Barry K."/>
            <person name="Cushman J."/>
            <person name="Schmutz J."/>
            <person name="Tran D."/>
            <person name="Hathwaick L.T."/>
            <person name="Yim W.C."/>
            <person name="Jenkins J."/>
            <person name="Mckie-Krisberg Z.M."/>
            <person name="Prochnik S."/>
            <person name="Lindquist E."/>
            <person name="Dockter R.B."/>
            <person name="Adam C."/>
            <person name="Molina H."/>
            <person name="Bunkerborg J."/>
            <person name="Jin E."/>
            <person name="Buchheim M."/>
            <person name="Magnuson J."/>
        </authorList>
    </citation>
    <scope>NUCLEOTIDE SEQUENCE</scope>
    <source>
        <strain evidence="1">CCAP 19/18</strain>
    </source>
</reference>
<organism evidence="1 2">
    <name type="scientific">Dunaliella salina</name>
    <name type="common">Green alga</name>
    <name type="synonym">Protococcus salinus</name>
    <dbReference type="NCBI Taxonomy" id="3046"/>
    <lineage>
        <taxon>Eukaryota</taxon>
        <taxon>Viridiplantae</taxon>
        <taxon>Chlorophyta</taxon>
        <taxon>core chlorophytes</taxon>
        <taxon>Chlorophyceae</taxon>
        <taxon>CS clade</taxon>
        <taxon>Chlamydomonadales</taxon>
        <taxon>Dunaliellaceae</taxon>
        <taxon>Dunaliella</taxon>
    </lineage>
</organism>
<keyword evidence="2" id="KW-1185">Reference proteome</keyword>
<gene>
    <name evidence="1" type="ORF">DUNSADRAFT_14593</name>
</gene>
<dbReference type="EMBL" id="MU069496">
    <property type="protein sequence ID" value="KAF5841035.1"/>
    <property type="molecule type" value="Genomic_DNA"/>
</dbReference>
<proteinExistence type="predicted"/>
<name>A0ABQ7H2F6_DUNSA</name>
<evidence type="ECO:0000313" key="1">
    <source>
        <dbReference type="EMBL" id="KAF5841035.1"/>
    </source>
</evidence>
<evidence type="ECO:0000313" key="2">
    <source>
        <dbReference type="Proteomes" id="UP000815325"/>
    </source>
</evidence>
<dbReference type="InterPro" id="IPR044938">
    <property type="entry name" value="EDC4_C_sf"/>
</dbReference>